<dbReference type="AlphaFoldDB" id="A0A0L1KEG7"/>
<dbReference type="Proteomes" id="UP000037446">
    <property type="component" value="Unassembled WGS sequence"/>
</dbReference>
<dbReference type="GO" id="GO:0008967">
    <property type="term" value="F:phosphoglycolate phosphatase activity"/>
    <property type="evidence" value="ECO:0007669"/>
    <property type="project" value="UniProtKB-EC"/>
</dbReference>
<evidence type="ECO:0000313" key="6">
    <source>
        <dbReference type="Proteomes" id="UP000037446"/>
    </source>
</evidence>
<evidence type="ECO:0000313" key="5">
    <source>
        <dbReference type="EMBL" id="KNH02338.1"/>
    </source>
</evidence>
<dbReference type="EMBL" id="JYNE01000023">
    <property type="protein sequence ID" value="KNH02338.1"/>
    <property type="molecule type" value="Genomic_DNA"/>
</dbReference>
<dbReference type="Gene3D" id="1.10.150.240">
    <property type="entry name" value="Putative phosphatase, domain 2"/>
    <property type="match status" value="1"/>
</dbReference>
<dbReference type="InterPro" id="IPR006439">
    <property type="entry name" value="HAD-SF_hydro_IA"/>
</dbReference>
<comment type="pathway">
    <text evidence="2">Organic acid metabolism; glycolate biosynthesis; glycolate from 2-phosphoglycolate: step 1/1.</text>
</comment>
<comment type="similarity">
    <text evidence="3">Belongs to the HAD-like hydrolase superfamily. CbbY/CbbZ/Gph/YieH family.</text>
</comment>
<dbReference type="NCBIfam" id="TIGR01549">
    <property type="entry name" value="HAD-SF-IA-v1"/>
    <property type="match status" value="1"/>
</dbReference>
<gene>
    <name evidence="5" type="ORF">J121_2588</name>
</gene>
<dbReference type="PANTHER" id="PTHR43434:SF1">
    <property type="entry name" value="PHOSPHOGLYCOLATE PHOSPHATASE"/>
    <property type="match status" value="1"/>
</dbReference>
<dbReference type="Gene3D" id="3.40.50.1000">
    <property type="entry name" value="HAD superfamily/HAD-like"/>
    <property type="match status" value="1"/>
</dbReference>
<evidence type="ECO:0000256" key="1">
    <source>
        <dbReference type="ARBA" id="ARBA00000830"/>
    </source>
</evidence>
<comment type="caution">
    <text evidence="5">The sequence shown here is derived from an EMBL/GenBank/DDBJ whole genome shotgun (WGS) entry which is preliminary data.</text>
</comment>
<dbReference type="Pfam" id="PF13419">
    <property type="entry name" value="HAD_2"/>
    <property type="match status" value="1"/>
</dbReference>
<dbReference type="SUPFAM" id="SSF56784">
    <property type="entry name" value="HAD-like"/>
    <property type="match status" value="1"/>
</dbReference>
<dbReference type="GO" id="GO:0005829">
    <property type="term" value="C:cytosol"/>
    <property type="evidence" value="ECO:0007669"/>
    <property type="project" value="TreeGrafter"/>
</dbReference>
<dbReference type="SFLD" id="SFLDG01129">
    <property type="entry name" value="C1.5:_HAD__Beta-PGM__Phosphata"/>
    <property type="match status" value="1"/>
</dbReference>
<dbReference type="EC" id="3.1.3.18" evidence="4"/>
<name>A0A0L1KEG7_9SPHN</name>
<dbReference type="GO" id="GO:0006281">
    <property type="term" value="P:DNA repair"/>
    <property type="evidence" value="ECO:0007669"/>
    <property type="project" value="TreeGrafter"/>
</dbReference>
<evidence type="ECO:0000256" key="3">
    <source>
        <dbReference type="ARBA" id="ARBA00006171"/>
    </source>
</evidence>
<evidence type="ECO:0000256" key="2">
    <source>
        <dbReference type="ARBA" id="ARBA00004818"/>
    </source>
</evidence>
<comment type="catalytic activity">
    <reaction evidence="1">
        <text>2-phosphoglycolate + H2O = glycolate + phosphate</text>
        <dbReference type="Rhea" id="RHEA:14369"/>
        <dbReference type="ChEBI" id="CHEBI:15377"/>
        <dbReference type="ChEBI" id="CHEBI:29805"/>
        <dbReference type="ChEBI" id="CHEBI:43474"/>
        <dbReference type="ChEBI" id="CHEBI:58033"/>
        <dbReference type="EC" id="3.1.3.18"/>
    </reaction>
</comment>
<dbReference type="InterPro" id="IPR050155">
    <property type="entry name" value="HAD-like_hydrolase_sf"/>
</dbReference>
<accession>A0A0L1KEG7</accession>
<dbReference type="InterPro" id="IPR036412">
    <property type="entry name" value="HAD-like_sf"/>
</dbReference>
<dbReference type="PATRIC" id="fig|1306953.7.peg.2677"/>
<protein>
    <recommendedName>
        <fullName evidence="4">phosphoglycolate phosphatase</fullName>
        <ecNumber evidence="4">3.1.3.18</ecNumber>
    </recommendedName>
</protein>
<organism evidence="5 6">
    <name type="scientific">Qipengyuania citrea LAMA 915</name>
    <dbReference type="NCBI Taxonomy" id="1306953"/>
    <lineage>
        <taxon>Bacteria</taxon>
        <taxon>Pseudomonadati</taxon>
        <taxon>Pseudomonadota</taxon>
        <taxon>Alphaproteobacteria</taxon>
        <taxon>Sphingomonadales</taxon>
        <taxon>Erythrobacteraceae</taxon>
        <taxon>Qipengyuania</taxon>
    </lineage>
</organism>
<dbReference type="STRING" id="1306953.J121_2588"/>
<sequence length="235" mass="24855">MQFEEPSATAAAMSDLSFSIIGFDLDGTLLETHRDLGAAVNHALDLGGFAPVPADHASDLIGGGAKIMLQRAVDEQGGLPDDEFRKLYKAMLAYYADNNAVHTQPYPHARETLALLRERDIAMVVVTNKFESFARQILAALDLADHFVAIIGGDTMGKGKAKPAPDPIFEAQRRGGGGSLAFVGDSSYDVAAARAARVPVIGARYGYCDKPQGELGADAEIDSLAELVPALARLG</sequence>
<proteinExistence type="inferred from homology"/>
<dbReference type="PANTHER" id="PTHR43434">
    <property type="entry name" value="PHOSPHOGLYCOLATE PHOSPHATASE"/>
    <property type="match status" value="1"/>
</dbReference>
<dbReference type="InterPro" id="IPR023198">
    <property type="entry name" value="PGP-like_dom2"/>
</dbReference>
<keyword evidence="5" id="KW-0378">Hydrolase</keyword>
<evidence type="ECO:0000256" key="4">
    <source>
        <dbReference type="ARBA" id="ARBA00013078"/>
    </source>
</evidence>
<dbReference type="SFLD" id="SFLDS00003">
    <property type="entry name" value="Haloacid_Dehalogenase"/>
    <property type="match status" value="1"/>
</dbReference>
<dbReference type="InterPro" id="IPR041492">
    <property type="entry name" value="HAD_2"/>
</dbReference>
<reference evidence="5" key="1">
    <citation type="submission" date="2015-02" db="EMBL/GenBank/DDBJ databases">
        <authorList>
            <person name="Chooi Y.-H."/>
        </authorList>
    </citation>
    <scope>NUCLEOTIDE SEQUENCE [LARGE SCALE GENOMIC DNA]</scope>
    <source>
        <strain evidence="5">LAMA 915</strain>
    </source>
</reference>
<dbReference type="InterPro" id="IPR023214">
    <property type="entry name" value="HAD_sf"/>
</dbReference>